<feature type="region of interest" description="Disordered" evidence="1">
    <location>
        <begin position="68"/>
        <end position="128"/>
    </location>
</feature>
<organism evidence="2 3">
    <name type="scientific">Paractinoplanes deccanensis</name>
    <dbReference type="NCBI Taxonomy" id="113561"/>
    <lineage>
        <taxon>Bacteria</taxon>
        <taxon>Bacillati</taxon>
        <taxon>Actinomycetota</taxon>
        <taxon>Actinomycetes</taxon>
        <taxon>Micromonosporales</taxon>
        <taxon>Micromonosporaceae</taxon>
        <taxon>Paractinoplanes</taxon>
    </lineage>
</organism>
<dbReference type="EMBL" id="BOMI01000065">
    <property type="protein sequence ID" value="GID74766.1"/>
    <property type="molecule type" value="Genomic_DNA"/>
</dbReference>
<evidence type="ECO:0000313" key="3">
    <source>
        <dbReference type="Proteomes" id="UP000609879"/>
    </source>
</evidence>
<reference evidence="2 3" key="1">
    <citation type="submission" date="2021-01" db="EMBL/GenBank/DDBJ databases">
        <title>Whole genome shotgun sequence of Actinoplanes deccanensis NBRC 13994.</title>
        <authorList>
            <person name="Komaki H."/>
            <person name="Tamura T."/>
        </authorList>
    </citation>
    <scope>NUCLEOTIDE SEQUENCE [LARGE SCALE GENOMIC DNA]</scope>
    <source>
        <strain evidence="2 3">NBRC 13994</strain>
    </source>
</reference>
<keyword evidence="3" id="KW-1185">Reference proteome</keyword>
<evidence type="ECO:0000256" key="1">
    <source>
        <dbReference type="SAM" id="MobiDB-lite"/>
    </source>
</evidence>
<name>A0ABQ3Y456_9ACTN</name>
<sequence>MRQLRLFTGAELTPPMRDHTRARNCSPERETFRCDHRELRYGGLKQCRAPGSVAAAGAFCRERCAQLRESSTSAASAPPPRPPERDPGPPAAPKTVAACGPAPHESSGDDAKQAAAEQVAAVKVGPTG</sequence>
<dbReference type="Proteomes" id="UP000609879">
    <property type="component" value="Unassembled WGS sequence"/>
</dbReference>
<evidence type="ECO:0000313" key="2">
    <source>
        <dbReference type="EMBL" id="GID74766.1"/>
    </source>
</evidence>
<accession>A0ABQ3Y456</accession>
<proteinExistence type="predicted"/>
<gene>
    <name evidence="2" type="ORF">Ade02nite_34070</name>
</gene>
<feature type="compositionally biased region" description="Low complexity" evidence="1">
    <location>
        <begin position="113"/>
        <end position="128"/>
    </location>
</feature>
<protein>
    <submittedName>
        <fullName evidence="2">Uncharacterized protein</fullName>
    </submittedName>
</protein>
<comment type="caution">
    <text evidence="2">The sequence shown here is derived from an EMBL/GenBank/DDBJ whole genome shotgun (WGS) entry which is preliminary data.</text>
</comment>